<dbReference type="PROSITE" id="PS50283">
    <property type="entry name" value="NA_SOLUT_SYMP_3"/>
    <property type="match status" value="1"/>
</dbReference>
<keyword evidence="4 7" id="KW-0812">Transmembrane</keyword>
<dbReference type="GO" id="GO:0022857">
    <property type="term" value="F:transmembrane transporter activity"/>
    <property type="evidence" value="ECO:0007669"/>
    <property type="project" value="InterPro"/>
</dbReference>
<dbReference type="EMBL" id="CP017704">
    <property type="protein sequence ID" value="ASS93903.1"/>
    <property type="molecule type" value="Genomic_DNA"/>
</dbReference>
<dbReference type="PANTHER" id="PTHR48086">
    <property type="entry name" value="SODIUM/PROLINE SYMPORTER-RELATED"/>
    <property type="match status" value="1"/>
</dbReference>
<dbReference type="InterPro" id="IPR050277">
    <property type="entry name" value="Sodium:Solute_Symporter"/>
</dbReference>
<feature type="transmembrane region" description="Helical" evidence="7">
    <location>
        <begin position="317"/>
        <end position="345"/>
    </location>
</feature>
<keyword evidence="5 7" id="KW-1133">Transmembrane helix</keyword>
<comment type="subcellular location">
    <subcellularLocation>
        <location evidence="1">Membrane</location>
        <topology evidence="1">Multi-pass membrane protein</topology>
    </subcellularLocation>
</comment>
<feature type="transmembrane region" description="Helical" evidence="7">
    <location>
        <begin position="73"/>
        <end position="95"/>
    </location>
</feature>
<sequence>MNIAVFFILFFFVISVLIGIQAKKGKEMNLEQWSVGGRGMGALLIFLLSAGEMYTTFTFLGASGSAYGEGGSIFSIVTYGCLATVISYWTFPAIWRYAKKHQLVSQSDFFVKKYQSPYLGVLVAVIGVIACTCYLVLQLKGLGYIVSATSYGVISSTAAIWVGAFGVTIFVMVSGIHGSARTAILKDILILGIVVFLGVYFPLHYYGGIQPMYEAIEQAKPNYTILPDQGMSVSWYISTVVLSSIGFYMWPHGFSPIYAASSEKALRKNAILMPMYQLILLFAFFVGFAAILQTPGLKGGEADLILLQLSKQDFDPWFVGLIGGTGVLAALVPSSMLLMSISTLLAKNVYSVFTPSATENQIAKLVKYLVPLISLVGIYLTFKGGNTLFSLALIAYNFITQLAPAFFASLMRKNFVTKHGAFAGIITGGVLVSIMELGNIKIGQLFPYLPQAIKDLNVGIIALLVNIVVLVVVSLMTKNINYNHQGTDNLETTTVGHKVSIQKESNS</sequence>
<evidence type="ECO:0000256" key="1">
    <source>
        <dbReference type="ARBA" id="ARBA00004141"/>
    </source>
</evidence>
<dbReference type="PANTHER" id="PTHR48086:SF8">
    <property type="entry name" value="MONOCARBOXYLIC ACID PERMEASE"/>
    <property type="match status" value="1"/>
</dbReference>
<evidence type="ECO:0000256" key="7">
    <source>
        <dbReference type="SAM" id="Phobius"/>
    </source>
</evidence>
<evidence type="ECO:0000313" key="8">
    <source>
        <dbReference type="EMBL" id="ASS93903.1"/>
    </source>
</evidence>
<organism evidence="8 9">
    <name type="scientific">Peribacillus simplex NBRC 15720 = DSM 1321</name>
    <dbReference type="NCBI Taxonomy" id="1349754"/>
    <lineage>
        <taxon>Bacteria</taxon>
        <taxon>Bacillati</taxon>
        <taxon>Bacillota</taxon>
        <taxon>Bacilli</taxon>
        <taxon>Bacillales</taxon>
        <taxon>Bacillaceae</taxon>
        <taxon>Peribacillus</taxon>
    </lineage>
</organism>
<evidence type="ECO:0000256" key="4">
    <source>
        <dbReference type="ARBA" id="ARBA00022692"/>
    </source>
</evidence>
<evidence type="ECO:0000256" key="3">
    <source>
        <dbReference type="ARBA" id="ARBA00022448"/>
    </source>
</evidence>
<feature type="transmembrane region" description="Helical" evidence="7">
    <location>
        <begin position="149"/>
        <end position="172"/>
    </location>
</feature>
<proteinExistence type="inferred from homology"/>
<dbReference type="Proteomes" id="UP000214618">
    <property type="component" value="Chromosome"/>
</dbReference>
<feature type="transmembrane region" description="Helical" evidence="7">
    <location>
        <begin position="458"/>
        <end position="476"/>
    </location>
</feature>
<feature type="transmembrane region" description="Helical" evidence="7">
    <location>
        <begin position="6"/>
        <end position="22"/>
    </location>
</feature>
<name>A0A223EFC5_9BACI</name>
<keyword evidence="6 7" id="KW-0472">Membrane</keyword>
<dbReference type="AlphaFoldDB" id="A0A223EFC5"/>
<comment type="similarity">
    <text evidence="2">Belongs to the sodium:solute symporter (SSF) (TC 2.A.21) family.</text>
</comment>
<feature type="transmembrane region" description="Helical" evidence="7">
    <location>
        <begin position="116"/>
        <end position="137"/>
    </location>
</feature>
<reference evidence="8 9" key="1">
    <citation type="submission" date="2016-10" db="EMBL/GenBank/DDBJ databases">
        <title>The whole genome sequencing and assembly of Bacillus simplex DSM 1321 strain.</title>
        <authorList>
            <person name="Park M.-K."/>
            <person name="Lee Y.-J."/>
            <person name="Yi H."/>
            <person name="Bahn Y.-S."/>
            <person name="Kim J.F."/>
            <person name="Lee D.-W."/>
        </authorList>
    </citation>
    <scope>NUCLEOTIDE SEQUENCE [LARGE SCALE GENOMIC DNA]</scope>
    <source>
        <strain evidence="8 9">DSM 1321</strain>
    </source>
</reference>
<gene>
    <name evidence="8" type="ORF">BS1321_07940</name>
</gene>
<protein>
    <submittedName>
        <fullName evidence="8">Sodium:solute symporter</fullName>
    </submittedName>
</protein>
<dbReference type="InterPro" id="IPR001734">
    <property type="entry name" value="Na/solute_symporter"/>
</dbReference>
<evidence type="ECO:0000256" key="2">
    <source>
        <dbReference type="ARBA" id="ARBA00006434"/>
    </source>
</evidence>
<evidence type="ECO:0000313" key="9">
    <source>
        <dbReference type="Proteomes" id="UP000214618"/>
    </source>
</evidence>
<accession>A0A223EFC5</accession>
<feature type="transmembrane region" description="Helical" evidence="7">
    <location>
        <begin position="420"/>
        <end position="438"/>
    </location>
</feature>
<dbReference type="Gene3D" id="1.20.1730.10">
    <property type="entry name" value="Sodium/glucose cotransporter"/>
    <property type="match status" value="1"/>
</dbReference>
<feature type="transmembrane region" description="Helical" evidence="7">
    <location>
        <begin position="271"/>
        <end position="292"/>
    </location>
</feature>
<dbReference type="GO" id="GO:0005886">
    <property type="term" value="C:plasma membrane"/>
    <property type="evidence" value="ECO:0007669"/>
    <property type="project" value="TreeGrafter"/>
</dbReference>
<feature type="transmembrane region" description="Helical" evidence="7">
    <location>
        <begin position="43"/>
        <end position="67"/>
    </location>
</feature>
<dbReference type="RefSeq" id="WP_063235958.1">
    <property type="nucleotide sequence ID" value="NZ_BCVO01000034.1"/>
</dbReference>
<dbReference type="GeneID" id="56472661"/>
<feature type="transmembrane region" description="Helical" evidence="7">
    <location>
        <begin position="184"/>
        <end position="203"/>
    </location>
</feature>
<feature type="transmembrane region" description="Helical" evidence="7">
    <location>
        <begin position="388"/>
        <end position="408"/>
    </location>
</feature>
<evidence type="ECO:0000256" key="6">
    <source>
        <dbReference type="ARBA" id="ARBA00023136"/>
    </source>
</evidence>
<dbReference type="CDD" id="cd10322">
    <property type="entry name" value="SLC5sbd"/>
    <property type="match status" value="1"/>
</dbReference>
<feature type="transmembrane region" description="Helical" evidence="7">
    <location>
        <begin position="365"/>
        <end position="382"/>
    </location>
</feature>
<dbReference type="InterPro" id="IPR038377">
    <property type="entry name" value="Na/Glc_symporter_sf"/>
</dbReference>
<feature type="transmembrane region" description="Helical" evidence="7">
    <location>
        <begin position="233"/>
        <end position="250"/>
    </location>
</feature>
<keyword evidence="3" id="KW-0813">Transport</keyword>
<evidence type="ECO:0000256" key="5">
    <source>
        <dbReference type="ARBA" id="ARBA00022989"/>
    </source>
</evidence>